<evidence type="ECO:0000256" key="1">
    <source>
        <dbReference type="ARBA" id="ARBA00004479"/>
    </source>
</evidence>
<dbReference type="InterPro" id="IPR003245">
    <property type="entry name" value="Phytocyanin_dom"/>
</dbReference>
<evidence type="ECO:0000256" key="3">
    <source>
        <dbReference type="ARBA" id="ARBA00022692"/>
    </source>
</evidence>
<dbReference type="SUPFAM" id="SSF49503">
    <property type="entry name" value="Cupredoxins"/>
    <property type="match status" value="1"/>
</dbReference>
<evidence type="ECO:0000256" key="11">
    <source>
        <dbReference type="ARBA" id="ARBA00023180"/>
    </source>
</evidence>
<keyword evidence="5 13" id="KW-0732">Signal</keyword>
<proteinExistence type="predicted"/>
<dbReference type="Gramene" id="ERM93586">
    <property type="protein sequence ID" value="ERM93586"/>
    <property type="gene ID" value="AMTR_s00004p00119400"/>
</dbReference>
<evidence type="ECO:0000313" key="16">
    <source>
        <dbReference type="Proteomes" id="UP000017836"/>
    </source>
</evidence>
<feature type="domain" description="Phytocyanin" evidence="14">
    <location>
        <begin position="21"/>
        <end position="120"/>
    </location>
</feature>
<dbReference type="GO" id="GO:0046872">
    <property type="term" value="F:metal ion binding"/>
    <property type="evidence" value="ECO:0007669"/>
    <property type="project" value="UniProtKB-KW"/>
</dbReference>
<dbReference type="KEGG" id="atr:18421540"/>
<dbReference type="Pfam" id="PF02298">
    <property type="entry name" value="Cu_bind_like"/>
    <property type="match status" value="1"/>
</dbReference>
<dbReference type="Gene3D" id="2.60.40.420">
    <property type="entry name" value="Cupredoxins - blue copper proteins"/>
    <property type="match status" value="1"/>
</dbReference>
<dbReference type="STRING" id="13333.W1NDZ1"/>
<dbReference type="EMBL" id="KI397628">
    <property type="protein sequence ID" value="ERM93586.1"/>
    <property type="molecule type" value="Genomic_DNA"/>
</dbReference>
<dbReference type="Proteomes" id="UP000017836">
    <property type="component" value="Unassembled WGS sequence"/>
</dbReference>
<dbReference type="GO" id="GO:0009055">
    <property type="term" value="F:electron transfer activity"/>
    <property type="evidence" value="ECO:0007669"/>
    <property type="project" value="InterPro"/>
</dbReference>
<keyword evidence="11" id="KW-0325">Glycoprotein</keyword>
<name>W1NDZ1_AMBTC</name>
<dbReference type="OMA" id="SCTEPAN"/>
<dbReference type="AlphaFoldDB" id="W1NDZ1"/>
<dbReference type="eggNOG" id="ENOG502S3NY">
    <property type="taxonomic scope" value="Eukaryota"/>
</dbReference>
<dbReference type="GO" id="GO:0009610">
    <property type="term" value="P:response to symbiotic fungus"/>
    <property type="evidence" value="ECO:0007669"/>
    <property type="project" value="UniProtKB-ARBA"/>
</dbReference>
<evidence type="ECO:0000256" key="2">
    <source>
        <dbReference type="ARBA" id="ARBA00022448"/>
    </source>
</evidence>
<reference evidence="16" key="1">
    <citation type="journal article" date="2013" name="Science">
        <title>The Amborella genome and the evolution of flowering plants.</title>
        <authorList>
            <consortium name="Amborella Genome Project"/>
        </authorList>
    </citation>
    <scope>NUCLEOTIDE SEQUENCE [LARGE SCALE GENOMIC DNA]</scope>
</reference>
<dbReference type="InterPro" id="IPR008972">
    <property type="entry name" value="Cupredoxin"/>
</dbReference>
<keyword evidence="9" id="KW-0472">Membrane</keyword>
<keyword evidence="4" id="KW-0479">Metal-binding</keyword>
<keyword evidence="16" id="KW-1185">Reference proteome</keyword>
<evidence type="ECO:0000256" key="6">
    <source>
        <dbReference type="ARBA" id="ARBA00022982"/>
    </source>
</evidence>
<keyword evidence="10" id="KW-1015">Disulfide bond</keyword>
<evidence type="ECO:0000256" key="7">
    <source>
        <dbReference type="ARBA" id="ARBA00022989"/>
    </source>
</evidence>
<dbReference type="PANTHER" id="PTHR33021:SF408">
    <property type="entry name" value="PHYTOCYANIN DOMAIN-CONTAINING PROTEIN"/>
    <property type="match status" value="1"/>
</dbReference>
<keyword evidence="2" id="KW-0813">Transport</keyword>
<keyword evidence="3" id="KW-0812">Transmembrane</keyword>
<dbReference type="PROSITE" id="PS51485">
    <property type="entry name" value="PHYTOCYANIN"/>
    <property type="match status" value="1"/>
</dbReference>
<feature type="signal peptide" evidence="13">
    <location>
        <begin position="1"/>
        <end position="20"/>
    </location>
</feature>
<feature type="region of interest" description="Disordered" evidence="12">
    <location>
        <begin position="127"/>
        <end position="146"/>
    </location>
</feature>
<dbReference type="PANTHER" id="PTHR33021">
    <property type="entry name" value="BLUE COPPER PROTEIN"/>
    <property type="match status" value="1"/>
</dbReference>
<keyword evidence="8" id="KW-0186">Copper</keyword>
<keyword evidence="7" id="KW-1133">Transmembrane helix</keyword>
<protein>
    <recommendedName>
        <fullName evidence="14">Phytocyanin domain-containing protein</fullName>
    </recommendedName>
</protein>
<evidence type="ECO:0000256" key="10">
    <source>
        <dbReference type="ARBA" id="ARBA00023157"/>
    </source>
</evidence>
<evidence type="ECO:0000259" key="14">
    <source>
        <dbReference type="PROSITE" id="PS51485"/>
    </source>
</evidence>
<dbReference type="HOGENOM" id="CLU_058719_4_0_1"/>
<comment type="subcellular location">
    <subcellularLocation>
        <location evidence="1">Membrane</location>
        <topology evidence="1">Single-pass type I membrane protein</topology>
    </subcellularLocation>
</comment>
<dbReference type="FunFam" id="2.60.40.420:FF:000067">
    <property type="entry name" value="Cupredoxin superfamily protein"/>
    <property type="match status" value="1"/>
</dbReference>
<keyword evidence="6" id="KW-0249">Electron transport</keyword>
<sequence length="146" mass="16047">MAQKLALFVAFAIFQAIVFAEDYIVGDEMGWSTGVSYEDWAEGKMFLVGDTITFNYPQGQHNVVKVDGSGFKKCQEEPNNGTLTSGADKITLATPGNKWYICSVGYHCESGQKLKITVYESMAPSPALEPMPWPMPEPAPAPAPWY</sequence>
<gene>
    <name evidence="15" type="ORF">AMTR_s00004p00119400</name>
</gene>
<evidence type="ECO:0000256" key="4">
    <source>
        <dbReference type="ARBA" id="ARBA00022723"/>
    </source>
</evidence>
<evidence type="ECO:0000256" key="9">
    <source>
        <dbReference type="ARBA" id="ARBA00023136"/>
    </source>
</evidence>
<organism evidence="15 16">
    <name type="scientific">Amborella trichopoda</name>
    <dbReference type="NCBI Taxonomy" id="13333"/>
    <lineage>
        <taxon>Eukaryota</taxon>
        <taxon>Viridiplantae</taxon>
        <taxon>Streptophyta</taxon>
        <taxon>Embryophyta</taxon>
        <taxon>Tracheophyta</taxon>
        <taxon>Spermatophyta</taxon>
        <taxon>Magnoliopsida</taxon>
        <taxon>Amborellales</taxon>
        <taxon>Amborellaceae</taxon>
        <taxon>Amborella</taxon>
    </lineage>
</organism>
<evidence type="ECO:0000256" key="8">
    <source>
        <dbReference type="ARBA" id="ARBA00023008"/>
    </source>
</evidence>
<accession>W1NDZ1</accession>
<evidence type="ECO:0000256" key="5">
    <source>
        <dbReference type="ARBA" id="ARBA00022729"/>
    </source>
</evidence>
<feature type="chain" id="PRO_5004806486" description="Phytocyanin domain-containing protein" evidence="13">
    <location>
        <begin position="21"/>
        <end position="146"/>
    </location>
</feature>
<dbReference type="GO" id="GO:0005886">
    <property type="term" value="C:plasma membrane"/>
    <property type="evidence" value="ECO:0000318"/>
    <property type="project" value="GO_Central"/>
</dbReference>
<dbReference type="InterPro" id="IPR039391">
    <property type="entry name" value="Phytocyanin-like"/>
</dbReference>
<evidence type="ECO:0000313" key="15">
    <source>
        <dbReference type="EMBL" id="ERM93586.1"/>
    </source>
</evidence>
<dbReference type="OrthoDB" id="687943at2759"/>
<dbReference type="CDD" id="cd04216">
    <property type="entry name" value="Phytocyanin"/>
    <property type="match status" value="1"/>
</dbReference>
<evidence type="ECO:0000256" key="13">
    <source>
        <dbReference type="SAM" id="SignalP"/>
    </source>
</evidence>
<evidence type="ECO:0000256" key="12">
    <source>
        <dbReference type="SAM" id="MobiDB-lite"/>
    </source>
</evidence>